<evidence type="ECO:0000313" key="4">
    <source>
        <dbReference type="Proteomes" id="UP001175226"/>
    </source>
</evidence>
<dbReference type="AlphaFoldDB" id="A0AA39JP88"/>
<feature type="transmembrane region" description="Helical" evidence="2">
    <location>
        <begin position="55"/>
        <end position="73"/>
    </location>
</feature>
<protein>
    <submittedName>
        <fullName evidence="3">Uncharacterized protein</fullName>
    </submittedName>
</protein>
<keyword evidence="2" id="KW-1133">Transmembrane helix</keyword>
<evidence type="ECO:0000313" key="3">
    <source>
        <dbReference type="EMBL" id="KAK0446273.1"/>
    </source>
</evidence>
<keyword evidence="2" id="KW-0472">Membrane</keyword>
<accession>A0AA39JP88</accession>
<feature type="region of interest" description="Disordered" evidence="1">
    <location>
        <begin position="175"/>
        <end position="258"/>
    </location>
</feature>
<evidence type="ECO:0000256" key="1">
    <source>
        <dbReference type="SAM" id="MobiDB-lite"/>
    </source>
</evidence>
<keyword evidence="2" id="KW-0812">Transmembrane</keyword>
<evidence type="ECO:0000256" key="2">
    <source>
        <dbReference type="SAM" id="Phobius"/>
    </source>
</evidence>
<proteinExistence type="predicted"/>
<name>A0AA39JP88_9AGAR</name>
<comment type="caution">
    <text evidence="3">The sequence shown here is derived from an EMBL/GenBank/DDBJ whole genome shotgun (WGS) entry which is preliminary data.</text>
</comment>
<keyword evidence="4" id="KW-1185">Reference proteome</keyword>
<dbReference type="EMBL" id="JAUEPT010000014">
    <property type="protein sequence ID" value="KAK0446273.1"/>
    <property type="molecule type" value="Genomic_DNA"/>
</dbReference>
<dbReference type="Proteomes" id="UP001175226">
    <property type="component" value="Unassembled WGS sequence"/>
</dbReference>
<feature type="compositionally biased region" description="Pro residues" evidence="1">
    <location>
        <begin position="236"/>
        <end position="251"/>
    </location>
</feature>
<organism evidence="3 4">
    <name type="scientific">Armillaria borealis</name>
    <dbReference type="NCBI Taxonomy" id="47425"/>
    <lineage>
        <taxon>Eukaryota</taxon>
        <taxon>Fungi</taxon>
        <taxon>Dikarya</taxon>
        <taxon>Basidiomycota</taxon>
        <taxon>Agaricomycotina</taxon>
        <taxon>Agaricomycetes</taxon>
        <taxon>Agaricomycetidae</taxon>
        <taxon>Agaricales</taxon>
        <taxon>Marasmiineae</taxon>
        <taxon>Physalacriaceae</taxon>
        <taxon>Armillaria</taxon>
    </lineage>
</organism>
<reference evidence="3" key="1">
    <citation type="submission" date="2023-06" db="EMBL/GenBank/DDBJ databases">
        <authorList>
            <consortium name="Lawrence Berkeley National Laboratory"/>
            <person name="Ahrendt S."/>
            <person name="Sahu N."/>
            <person name="Indic B."/>
            <person name="Wong-Bajracharya J."/>
            <person name="Merenyi Z."/>
            <person name="Ke H.-M."/>
            <person name="Monk M."/>
            <person name="Kocsube S."/>
            <person name="Drula E."/>
            <person name="Lipzen A."/>
            <person name="Balint B."/>
            <person name="Henrissat B."/>
            <person name="Andreopoulos B."/>
            <person name="Martin F.M."/>
            <person name="Harder C.B."/>
            <person name="Rigling D."/>
            <person name="Ford K.L."/>
            <person name="Foster G.D."/>
            <person name="Pangilinan J."/>
            <person name="Papanicolaou A."/>
            <person name="Barry K."/>
            <person name="LaButti K."/>
            <person name="Viragh M."/>
            <person name="Koriabine M."/>
            <person name="Yan M."/>
            <person name="Riley R."/>
            <person name="Champramary S."/>
            <person name="Plett K.L."/>
            <person name="Tsai I.J."/>
            <person name="Slot J."/>
            <person name="Sipos G."/>
            <person name="Plett J."/>
            <person name="Nagy L.G."/>
            <person name="Grigoriev I.V."/>
        </authorList>
    </citation>
    <scope>NUCLEOTIDE SEQUENCE</scope>
    <source>
        <strain evidence="3">FPL87.14</strain>
    </source>
</reference>
<gene>
    <name evidence="3" type="ORF">EV421DRAFT_264697</name>
</gene>
<sequence length="258" mass="28877">MHSDRDSGAATLERRLLFSGRPGMAMSSLPCSLFATSLCPPNINKRAPKFPPSLVPPPLVASLFCFFFIHLSVRSQNMFFNKKPLAPSQLPKGCPSHLHNLCKACGGYNEPQAVEGRYQCLKCTKGTYYVSRTIAKASERAILKEHNREREKRFKEEKMRQEAERQRAAAIAARKPHLAQQVQQERREKVAANPTAPLERRHAQRKRSPSAPKTLWTPAQGPPPAYAPQAMYVPMGYPPNGLPIRPLPPVPASSSQWF</sequence>